<feature type="compositionally biased region" description="Basic residues" evidence="1">
    <location>
        <begin position="112"/>
        <end position="125"/>
    </location>
</feature>
<keyword evidence="3" id="KW-1185">Reference proteome</keyword>
<reference evidence="2 3" key="1">
    <citation type="journal article" date="2022" name="Allergy">
        <title>Genome assembly and annotation of Periplaneta americana reveal a comprehensive cockroach allergen profile.</title>
        <authorList>
            <person name="Wang L."/>
            <person name="Xiong Q."/>
            <person name="Saelim N."/>
            <person name="Wang L."/>
            <person name="Nong W."/>
            <person name="Wan A.T."/>
            <person name="Shi M."/>
            <person name="Liu X."/>
            <person name="Cao Q."/>
            <person name="Hui J.H.L."/>
            <person name="Sookrung N."/>
            <person name="Leung T.F."/>
            <person name="Tungtrongchitr A."/>
            <person name="Tsui S.K.W."/>
        </authorList>
    </citation>
    <scope>NUCLEOTIDE SEQUENCE [LARGE SCALE GENOMIC DNA]</scope>
    <source>
        <strain evidence="2">PWHHKU_190912</strain>
    </source>
</reference>
<dbReference type="EMBL" id="JAJSOF020000015">
    <property type="protein sequence ID" value="KAJ4441126.1"/>
    <property type="molecule type" value="Genomic_DNA"/>
</dbReference>
<proteinExistence type="predicted"/>
<organism evidence="2 3">
    <name type="scientific">Periplaneta americana</name>
    <name type="common">American cockroach</name>
    <name type="synonym">Blatta americana</name>
    <dbReference type="NCBI Taxonomy" id="6978"/>
    <lineage>
        <taxon>Eukaryota</taxon>
        <taxon>Metazoa</taxon>
        <taxon>Ecdysozoa</taxon>
        <taxon>Arthropoda</taxon>
        <taxon>Hexapoda</taxon>
        <taxon>Insecta</taxon>
        <taxon>Pterygota</taxon>
        <taxon>Neoptera</taxon>
        <taxon>Polyneoptera</taxon>
        <taxon>Dictyoptera</taxon>
        <taxon>Blattodea</taxon>
        <taxon>Blattoidea</taxon>
        <taxon>Blattidae</taxon>
        <taxon>Blattinae</taxon>
        <taxon>Periplaneta</taxon>
    </lineage>
</organism>
<accession>A0ABQ8T4Y6</accession>
<sequence>MGSDDIPTLSHDVRRKCLRPLLSQGCGAGQYAKGMTEECDDYDEGAQTELDEEDVAGAGPCVYSEEEGDDFAEMFQPSFVSTPIRSSQRGSAGLDYQLAQQDMQMTPETARRQRTSRSPSSHRRQQLTPILVETYRKVSVETTPHGTVKKVKRRLEYSDTPEEPAWTYDEVSPIHPHVSGRGYGRQRRTRREGMGARRALAFDSPDEQEDQQAEYEATTPPRAARRSSTRTSNVDSVEQSEQRADGSVHRTRSVRTVENVGNLVTARAARPESTATRWRTTAAPQQVAEAARRARRDAPQTQRSSQQ</sequence>
<feature type="region of interest" description="Disordered" evidence="1">
    <location>
        <begin position="152"/>
        <end position="307"/>
    </location>
</feature>
<feature type="region of interest" description="Disordered" evidence="1">
    <location>
        <begin position="103"/>
        <end position="129"/>
    </location>
</feature>
<comment type="caution">
    <text evidence="2">The sequence shown here is derived from an EMBL/GenBank/DDBJ whole genome shotgun (WGS) entry which is preliminary data.</text>
</comment>
<dbReference type="Proteomes" id="UP001148838">
    <property type="component" value="Unassembled WGS sequence"/>
</dbReference>
<feature type="compositionally biased region" description="Acidic residues" evidence="1">
    <location>
        <begin position="204"/>
        <end position="213"/>
    </location>
</feature>
<evidence type="ECO:0000313" key="3">
    <source>
        <dbReference type="Proteomes" id="UP001148838"/>
    </source>
</evidence>
<gene>
    <name evidence="2" type="ORF">ANN_10976</name>
</gene>
<evidence type="ECO:0000256" key="1">
    <source>
        <dbReference type="SAM" id="MobiDB-lite"/>
    </source>
</evidence>
<feature type="compositionally biased region" description="Low complexity" evidence="1">
    <location>
        <begin position="280"/>
        <end position="289"/>
    </location>
</feature>
<evidence type="ECO:0000313" key="2">
    <source>
        <dbReference type="EMBL" id="KAJ4441126.1"/>
    </source>
</evidence>
<name>A0ABQ8T4Y6_PERAM</name>
<protein>
    <submittedName>
        <fullName evidence="2">Uncharacterized protein</fullName>
    </submittedName>
</protein>